<name>A0A5C5ZAC9_9BACT</name>
<dbReference type="InterPro" id="IPR017850">
    <property type="entry name" value="Alkaline_phosphatase_core_sf"/>
</dbReference>
<dbReference type="OrthoDB" id="246867at2"/>
<dbReference type="PANTHER" id="PTHR42693:SF53">
    <property type="entry name" value="ENDO-4-O-SULFATASE"/>
    <property type="match status" value="1"/>
</dbReference>
<reference evidence="4 5" key="1">
    <citation type="submission" date="2019-02" db="EMBL/GenBank/DDBJ databases">
        <title>Deep-cultivation of Planctomycetes and their phenomic and genomic characterization uncovers novel biology.</title>
        <authorList>
            <person name="Wiegand S."/>
            <person name="Jogler M."/>
            <person name="Boedeker C."/>
            <person name="Pinto D."/>
            <person name="Vollmers J."/>
            <person name="Rivas-Marin E."/>
            <person name="Kohn T."/>
            <person name="Peeters S.H."/>
            <person name="Heuer A."/>
            <person name="Rast P."/>
            <person name="Oberbeckmann S."/>
            <person name="Bunk B."/>
            <person name="Jeske O."/>
            <person name="Meyerdierks A."/>
            <person name="Storesund J.E."/>
            <person name="Kallscheuer N."/>
            <person name="Luecker S."/>
            <person name="Lage O.M."/>
            <person name="Pohl T."/>
            <person name="Merkel B.J."/>
            <person name="Hornburger P."/>
            <person name="Mueller R.-W."/>
            <person name="Bruemmer F."/>
            <person name="Labrenz M."/>
            <person name="Spormann A.M."/>
            <person name="Op Den Camp H."/>
            <person name="Overmann J."/>
            <person name="Amann R."/>
            <person name="Jetten M.S.M."/>
            <person name="Mascher T."/>
            <person name="Medema M.H."/>
            <person name="Devos D.P."/>
            <person name="Kaster A.-K."/>
            <person name="Ovreas L."/>
            <person name="Rohde M."/>
            <person name="Galperin M.Y."/>
            <person name="Jogler C."/>
        </authorList>
    </citation>
    <scope>NUCLEOTIDE SEQUENCE [LARGE SCALE GENOMIC DNA]</scope>
    <source>
        <strain evidence="4 5">CA13</strain>
    </source>
</reference>
<comment type="similarity">
    <text evidence="1">Belongs to the sulfatase family.</text>
</comment>
<dbReference type="CDD" id="cd16146">
    <property type="entry name" value="ARS_like"/>
    <property type="match status" value="1"/>
</dbReference>
<feature type="domain" description="Sulfatase N-terminal" evidence="3">
    <location>
        <begin position="26"/>
        <end position="320"/>
    </location>
</feature>
<evidence type="ECO:0000256" key="2">
    <source>
        <dbReference type="ARBA" id="ARBA00022801"/>
    </source>
</evidence>
<gene>
    <name evidence="4" type="primary">atsA_120</name>
    <name evidence="4" type="ORF">CA13_58060</name>
</gene>
<dbReference type="SUPFAM" id="SSF53649">
    <property type="entry name" value="Alkaline phosphatase-like"/>
    <property type="match status" value="1"/>
</dbReference>
<dbReference type="PANTHER" id="PTHR42693">
    <property type="entry name" value="ARYLSULFATASE FAMILY MEMBER"/>
    <property type="match status" value="1"/>
</dbReference>
<organism evidence="4 5">
    <name type="scientific">Novipirellula herctigrandis</name>
    <dbReference type="NCBI Taxonomy" id="2527986"/>
    <lineage>
        <taxon>Bacteria</taxon>
        <taxon>Pseudomonadati</taxon>
        <taxon>Planctomycetota</taxon>
        <taxon>Planctomycetia</taxon>
        <taxon>Pirellulales</taxon>
        <taxon>Pirellulaceae</taxon>
        <taxon>Novipirellula</taxon>
    </lineage>
</organism>
<dbReference type="GO" id="GO:0004065">
    <property type="term" value="F:arylsulfatase activity"/>
    <property type="evidence" value="ECO:0007669"/>
    <property type="project" value="UniProtKB-EC"/>
</dbReference>
<proteinExistence type="inferred from homology"/>
<dbReference type="RefSeq" id="WP_146401997.1">
    <property type="nucleotide sequence ID" value="NZ_SJPJ01000001.1"/>
</dbReference>
<comment type="caution">
    <text evidence="4">The sequence shown here is derived from an EMBL/GenBank/DDBJ whole genome shotgun (WGS) entry which is preliminary data.</text>
</comment>
<sequence length="479" mass="54701">MSDYLMRVFALLAVAFVVAPLNAIQPNIVLLLVDDMGHGDIAAHGNPVLKTPNFDRLHEESLRFNDCMVSPTCSPTRAALLSGMHEFKVGVTHTTYPRHQLSLNATLLPQVLKKAGYRTAMFGKWHLGFEGEHVPHKRGFDVALNDLNDDQRQHYDPVMVHNGVEERHKGYRTDVLFDEAMKYIEENKDAPFFCYLSTFTPHSPLKVPDEYTQPYRGKAAKPEFHGMVAKVDENVGRLLDKLRKLGIEEDTLLIAMNDNGGTFGVDTWNSGMRGAKVNAYYGGSRAYSFWRWPGTLQPGERNQLTAHHDILPTLAAVADVPLDPKHRQQLDGFDLTPLFQHDNKDWPGKDRMVVHHSGRWPSGRAQSHKHAFCGIRYGSYHLLRQYPCLDPECGKTERAIICKLHYEYINDPSRPGYYGAREHYKYTEPGQWSLFDLSSDPHEDWNLAALKPDVVEKMSKHYDQWWTGLTFDKEQNESN</sequence>
<evidence type="ECO:0000259" key="3">
    <source>
        <dbReference type="Pfam" id="PF00884"/>
    </source>
</evidence>
<evidence type="ECO:0000256" key="1">
    <source>
        <dbReference type="ARBA" id="ARBA00008779"/>
    </source>
</evidence>
<keyword evidence="5" id="KW-1185">Reference proteome</keyword>
<dbReference type="EC" id="3.1.6.1" evidence="4"/>
<evidence type="ECO:0000313" key="5">
    <source>
        <dbReference type="Proteomes" id="UP000315010"/>
    </source>
</evidence>
<dbReference type="Proteomes" id="UP000315010">
    <property type="component" value="Unassembled WGS sequence"/>
</dbReference>
<dbReference type="Gene3D" id="3.30.1120.10">
    <property type="match status" value="1"/>
</dbReference>
<dbReference type="AlphaFoldDB" id="A0A5C5ZAC9"/>
<evidence type="ECO:0000313" key="4">
    <source>
        <dbReference type="EMBL" id="TWT84329.1"/>
    </source>
</evidence>
<dbReference type="Gene3D" id="3.40.720.10">
    <property type="entry name" value="Alkaline Phosphatase, subunit A"/>
    <property type="match status" value="1"/>
</dbReference>
<dbReference type="InterPro" id="IPR000917">
    <property type="entry name" value="Sulfatase_N"/>
</dbReference>
<accession>A0A5C5ZAC9</accession>
<dbReference type="Pfam" id="PF00884">
    <property type="entry name" value="Sulfatase"/>
    <property type="match status" value="1"/>
</dbReference>
<keyword evidence="2 4" id="KW-0378">Hydrolase</keyword>
<dbReference type="EMBL" id="SJPJ01000001">
    <property type="protein sequence ID" value="TWT84329.1"/>
    <property type="molecule type" value="Genomic_DNA"/>
</dbReference>
<protein>
    <submittedName>
        <fullName evidence="4">Arylsulfatase</fullName>
        <ecNumber evidence="4">3.1.6.1</ecNumber>
    </submittedName>
</protein>
<dbReference type="InterPro" id="IPR050738">
    <property type="entry name" value="Sulfatase"/>
</dbReference>